<evidence type="ECO:0000256" key="1">
    <source>
        <dbReference type="ARBA" id="ARBA00023125"/>
    </source>
</evidence>
<gene>
    <name evidence="3" type="ORF">SAMN02745152_00829</name>
</gene>
<keyword evidence="4" id="KW-1185">Reference proteome</keyword>
<dbReference type="GO" id="GO:0003677">
    <property type="term" value="F:DNA binding"/>
    <property type="evidence" value="ECO:0007669"/>
    <property type="project" value="UniProtKB-KW"/>
</dbReference>
<dbReference type="EMBL" id="FUXC01000003">
    <property type="protein sequence ID" value="SJZ64030.1"/>
    <property type="molecule type" value="Genomic_DNA"/>
</dbReference>
<dbReference type="GO" id="GO:0005829">
    <property type="term" value="C:cytosol"/>
    <property type="evidence" value="ECO:0007669"/>
    <property type="project" value="TreeGrafter"/>
</dbReference>
<dbReference type="SUPFAM" id="SSF51182">
    <property type="entry name" value="RmlC-like cupins"/>
    <property type="match status" value="1"/>
</dbReference>
<dbReference type="Gene3D" id="2.60.120.10">
    <property type="entry name" value="Jelly Rolls"/>
    <property type="match status" value="1"/>
</dbReference>
<proteinExistence type="predicted"/>
<dbReference type="CDD" id="cd02209">
    <property type="entry name" value="cupin_XRE_C"/>
    <property type="match status" value="1"/>
</dbReference>
<dbReference type="Gene3D" id="1.10.260.40">
    <property type="entry name" value="lambda repressor-like DNA-binding domains"/>
    <property type="match status" value="1"/>
</dbReference>
<evidence type="ECO:0000313" key="4">
    <source>
        <dbReference type="Proteomes" id="UP000190395"/>
    </source>
</evidence>
<dbReference type="GeneID" id="303367087"/>
<dbReference type="OrthoDB" id="9814553at2"/>
<sequence>MTVLQKQTNNTEKQQDGKKIPYHFGEKIRTVRERSGLTLKAVAQKAGVSESLVSQIERNKVSPAIDTLLTLADVLDINLEFLFEEYHKTRPVEVTHKNERRQIVEGDILYEEIAGASKNDGQHALESYEITIPVDAKTYRGSYGHLGKEIGYILEGKCQLHYENFVYELQAGDSVSFSANSPHTLVNIGDTAVRAIWTVTPPQRFIHSK</sequence>
<dbReference type="InterPro" id="IPR014710">
    <property type="entry name" value="RmlC-like_jellyroll"/>
</dbReference>
<dbReference type="PANTHER" id="PTHR46797">
    <property type="entry name" value="HTH-TYPE TRANSCRIPTIONAL REGULATOR"/>
    <property type="match status" value="1"/>
</dbReference>
<dbReference type="Pfam" id="PF07883">
    <property type="entry name" value="Cupin_2"/>
    <property type="match status" value="1"/>
</dbReference>
<keyword evidence="1" id="KW-0238">DNA-binding</keyword>
<reference evidence="3 4" key="1">
    <citation type="submission" date="2017-02" db="EMBL/GenBank/DDBJ databases">
        <authorList>
            <person name="Peterson S.W."/>
        </authorList>
    </citation>
    <scope>NUCLEOTIDE SEQUENCE [LARGE SCALE GENOMIC DNA]</scope>
    <source>
        <strain evidence="3 4">ATCC BAA-909</strain>
    </source>
</reference>
<organism evidence="3 4">
    <name type="scientific">Treponema berlinense</name>
    <dbReference type="NCBI Taxonomy" id="225004"/>
    <lineage>
        <taxon>Bacteria</taxon>
        <taxon>Pseudomonadati</taxon>
        <taxon>Spirochaetota</taxon>
        <taxon>Spirochaetia</taxon>
        <taxon>Spirochaetales</taxon>
        <taxon>Treponemataceae</taxon>
        <taxon>Treponema</taxon>
    </lineage>
</organism>
<dbReference type="InterPro" id="IPR011051">
    <property type="entry name" value="RmlC_Cupin_sf"/>
</dbReference>
<evidence type="ECO:0000313" key="3">
    <source>
        <dbReference type="EMBL" id="SJZ64030.1"/>
    </source>
</evidence>
<dbReference type="SMART" id="SM00530">
    <property type="entry name" value="HTH_XRE"/>
    <property type="match status" value="1"/>
</dbReference>
<evidence type="ECO:0000259" key="2">
    <source>
        <dbReference type="PROSITE" id="PS50943"/>
    </source>
</evidence>
<dbReference type="CDD" id="cd00093">
    <property type="entry name" value="HTH_XRE"/>
    <property type="match status" value="1"/>
</dbReference>
<dbReference type="AlphaFoldDB" id="A0A1T4MAG1"/>
<dbReference type="InterPro" id="IPR001387">
    <property type="entry name" value="Cro/C1-type_HTH"/>
</dbReference>
<accession>A0A1T4MAG1</accession>
<dbReference type="SUPFAM" id="SSF47413">
    <property type="entry name" value="lambda repressor-like DNA-binding domains"/>
    <property type="match status" value="1"/>
</dbReference>
<dbReference type="Pfam" id="PF01381">
    <property type="entry name" value="HTH_3"/>
    <property type="match status" value="1"/>
</dbReference>
<dbReference type="GO" id="GO:0003700">
    <property type="term" value="F:DNA-binding transcription factor activity"/>
    <property type="evidence" value="ECO:0007669"/>
    <property type="project" value="TreeGrafter"/>
</dbReference>
<dbReference type="InterPro" id="IPR010982">
    <property type="entry name" value="Lambda_DNA-bd_dom_sf"/>
</dbReference>
<dbReference type="STRING" id="225004.SAMN02745152_00829"/>
<dbReference type="PROSITE" id="PS50943">
    <property type="entry name" value="HTH_CROC1"/>
    <property type="match status" value="1"/>
</dbReference>
<dbReference type="PANTHER" id="PTHR46797:SF1">
    <property type="entry name" value="METHYLPHOSPHONATE SYNTHASE"/>
    <property type="match status" value="1"/>
</dbReference>
<feature type="domain" description="HTH cro/C1-type" evidence="2">
    <location>
        <begin position="28"/>
        <end position="82"/>
    </location>
</feature>
<dbReference type="InterPro" id="IPR050807">
    <property type="entry name" value="TransReg_Diox_bact_type"/>
</dbReference>
<dbReference type="Proteomes" id="UP000190395">
    <property type="component" value="Unassembled WGS sequence"/>
</dbReference>
<name>A0A1T4MAG1_9SPIR</name>
<protein>
    <submittedName>
        <fullName evidence="3">Transcriptional regulator, XRE family with cupin sensor</fullName>
    </submittedName>
</protein>
<dbReference type="InterPro" id="IPR013096">
    <property type="entry name" value="Cupin_2"/>
</dbReference>
<dbReference type="RefSeq" id="WP_078930580.1">
    <property type="nucleotide sequence ID" value="NZ_CAMCOW010000019.1"/>
</dbReference>